<dbReference type="InterPro" id="IPR010021">
    <property type="entry name" value="PGPP1/Gep4"/>
</dbReference>
<dbReference type="CDD" id="cd16416">
    <property type="entry name" value="HAD_BsYqeG-like"/>
    <property type="match status" value="1"/>
</dbReference>
<gene>
    <name evidence="1" type="ordered locus">Desru_3118</name>
</gene>
<dbReference type="Proteomes" id="UP000009234">
    <property type="component" value="Chromosome"/>
</dbReference>
<evidence type="ECO:0000313" key="1">
    <source>
        <dbReference type="EMBL" id="AEG61329.1"/>
    </source>
</evidence>
<dbReference type="InterPro" id="IPR023214">
    <property type="entry name" value="HAD_sf"/>
</dbReference>
<accession>F6DUE4</accession>
<sequence length="180" mass="20457">MVGSFYCKAGNQMLSKLYPKAYVTSLFDIDPEKLKQRGIKAILFDIDNTLIPWDRKNMDPEIDRWFRDLCRQGFKICFVSNNNQTRVEALSCSLEVPGVHKAAKPRRKGLRKALSLLGTEVGETALVGDQVFTDVLAGNRLGLYTILVRPLAGKEFIGTRINRQLEKLVLRRMRKKLGSQ</sequence>
<reference evidence="1 2" key="2">
    <citation type="journal article" date="2012" name="Stand. Genomic Sci.">
        <title>Complete genome sequence of the sulfate-reducing firmicute Desulfotomaculum ruminis type strain (DL(T)).</title>
        <authorList>
            <person name="Spring S."/>
            <person name="Visser M."/>
            <person name="Lu M."/>
            <person name="Copeland A."/>
            <person name="Lapidus A."/>
            <person name="Lucas S."/>
            <person name="Cheng J.F."/>
            <person name="Han C."/>
            <person name="Tapia R."/>
            <person name="Goodwin L.A."/>
            <person name="Pitluck S."/>
            <person name="Ivanova N."/>
            <person name="Land M."/>
            <person name="Hauser L."/>
            <person name="Larimer F."/>
            <person name="Rohde M."/>
            <person name="Goker M."/>
            <person name="Detter J.C."/>
            <person name="Kyrpides N.C."/>
            <person name="Woyke T."/>
            <person name="Schaap P.J."/>
            <person name="Plugge C.M."/>
            <person name="Muyzer G."/>
            <person name="Kuever J."/>
            <person name="Pereira I.A."/>
            <person name="Parshina S.N."/>
            <person name="Bernier-Latmani R."/>
            <person name="Stams A.J."/>
            <person name="Klenk H.P."/>
        </authorList>
    </citation>
    <scope>NUCLEOTIDE SEQUENCE [LARGE SCALE GENOMIC DNA]</scope>
    <source>
        <strain evidence="2">ATCC 23193 / DSM 2154 / NCIB 8452 / DL</strain>
    </source>
</reference>
<keyword evidence="2" id="KW-1185">Reference proteome</keyword>
<dbReference type="STRING" id="696281.Desru_3118"/>
<dbReference type="NCBIfam" id="TIGR01668">
    <property type="entry name" value="YqeG_hyp_ppase"/>
    <property type="match status" value="1"/>
</dbReference>
<dbReference type="InterPro" id="IPR006549">
    <property type="entry name" value="HAD-SF_hydro_IIIA"/>
</dbReference>
<reference evidence="2" key="1">
    <citation type="submission" date="2011-05" db="EMBL/GenBank/DDBJ databases">
        <title>Complete sequence of Desulfotomaculum ruminis DSM 2154.</title>
        <authorList>
            <person name="Lucas S."/>
            <person name="Copeland A."/>
            <person name="Lapidus A."/>
            <person name="Cheng J.-F."/>
            <person name="Goodwin L."/>
            <person name="Pitluck S."/>
            <person name="Lu M."/>
            <person name="Detter J.C."/>
            <person name="Han C."/>
            <person name="Tapia R."/>
            <person name="Land M."/>
            <person name="Hauser L."/>
            <person name="Kyrpides N."/>
            <person name="Ivanova N."/>
            <person name="Mikhailova N."/>
            <person name="Pagani I."/>
            <person name="Stams A.J.M."/>
            <person name="Plugge C.M."/>
            <person name="Muyzer G."/>
            <person name="Kuever J."/>
            <person name="Parshina S.N."/>
            <person name="Ivanova A.E."/>
            <person name="Nazina T.N."/>
            <person name="Brambilla E."/>
            <person name="Spring S."/>
            <person name="Klenk H.-P."/>
            <person name="Woyke T."/>
        </authorList>
    </citation>
    <scope>NUCLEOTIDE SEQUENCE [LARGE SCALE GENOMIC DNA]</scope>
    <source>
        <strain evidence="2">ATCC 23193 / DSM 2154 / NCIB 8452 / DL</strain>
    </source>
</reference>
<dbReference type="KEGG" id="dru:Desru_3118"/>
<dbReference type="SUPFAM" id="SSF56784">
    <property type="entry name" value="HAD-like"/>
    <property type="match status" value="1"/>
</dbReference>
<dbReference type="HOGENOM" id="CLU_056221_4_0_9"/>
<dbReference type="GO" id="GO:0008962">
    <property type="term" value="F:phosphatidylglycerophosphatase activity"/>
    <property type="evidence" value="ECO:0007669"/>
    <property type="project" value="InterPro"/>
</dbReference>
<dbReference type="eggNOG" id="COG2179">
    <property type="taxonomic scope" value="Bacteria"/>
</dbReference>
<name>F6DUE4_DESRL</name>
<dbReference type="InterPro" id="IPR036412">
    <property type="entry name" value="HAD-like_sf"/>
</dbReference>
<dbReference type="Pfam" id="PF13242">
    <property type="entry name" value="Hydrolase_like"/>
    <property type="match status" value="1"/>
</dbReference>
<proteinExistence type="predicted"/>
<dbReference type="EMBL" id="CP002780">
    <property type="protein sequence ID" value="AEG61329.1"/>
    <property type="molecule type" value="Genomic_DNA"/>
</dbReference>
<evidence type="ECO:0000313" key="2">
    <source>
        <dbReference type="Proteomes" id="UP000009234"/>
    </source>
</evidence>
<protein>
    <submittedName>
        <fullName evidence="1">HAD superfamily (Subfamily IIIA) phosphatase, TIGR01668</fullName>
    </submittedName>
</protein>
<dbReference type="Gene3D" id="3.40.50.1000">
    <property type="entry name" value="HAD superfamily/HAD-like"/>
    <property type="match status" value="1"/>
</dbReference>
<organism evidence="1 2">
    <name type="scientific">Desulforamulus ruminis (strain ATCC 23193 / DSM 2154 / NCIMB 8452 / DL)</name>
    <name type="common">Desulfotomaculum ruminis</name>
    <dbReference type="NCBI Taxonomy" id="696281"/>
    <lineage>
        <taxon>Bacteria</taxon>
        <taxon>Bacillati</taxon>
        <taxon>Bacillota</taxon>
        <taxon>Clostridia</taxon>
        <taxon>Eubacteriales</taxon>
        <taxon>Peptococcaceae</taxon>
        <taxon>Desulforamulus</taxon>
    </lineage>
</organism>
<dbReference type="NCBIfam" id="TIGR01662">
    <property type="entry name" value="HAD-SF-IIIA"/>
    <property type="match status" value="1"/>
</dbReference>
<dbReference type="AlphaFoldDB" id="F6DUE4"/>